<dbReference type="Proteomes" id="UP000187203">
    <property type="component" value="Unassembled WGS sequence"/>
</dbReference>
<name>A0A1R3KT75_9ROSI</name>
<reference evidence="2" key="1">
    <citation type="submission" date="2013-09" db="EMBL/GenBank/DDBJ databases">
        <title>Corchorus olitorius genome sequencing.</title>
        <authorList>
            <person name="Alam M."/>
            <person name="Haque M.S."/>
            <person name="Islam M.S."/>
            <person name="Emdad E.M."/>
            <person name="Islam M.M."/>
            <person name="Ahmed B."/>
            <person name="Halim A."/>
            <person name="Hossen Q.M.M."/>
            <person name="Hossain M.Z."/>
            <person name="Ahmed R."/>
            <person name="Khan M.M."/>
            <person name="Islam R."/>
            <person name="Rashid M.M."/>
            <person name="Khan S.A."/>
            <person name="Rahman M.S."/>
            <person name="Alam M."/>
            <person name="Yahiya A.S."/>
            <person name="Khan M.S."/>
            <person name="Azam M.S."/>
            <person name="Haque T."/>
            <person name="Lashkar M.Z.H."/>
            <person name="Akhand A.I."/>
            <person name="Morshed G."/>
            <person name="Roy S."/>
            <person name="Uddin K.S."/>
            <person name="Rabeya T."/>
            <person name="Hossain A.S."/>
            <person name="Chowdhury A."/>
            <person name="Snigdha A.R."/>
            <person name="Mortoza M.S."/>
            <person name="Matin S.A."/>
            <person name="Hoque S.M.E."/>
            <person name="Islam M.K."/>
            <person name="Roy D.K."/>
            <person name="Haider R."/>
            <person name="Moosa M.M."/>
            <person name="Elias S.M."/>
            <person name="Hasan A.M."/>
            <person name="Jahan S."/>
            <person name="Shafiuddin M."/>
            <person name="Mahmood N."/>
            <person name="Shommy N.S."/>
        </authorList>
    </citation>
    <scope>NUCLEOTIDE SEQUENCE [LARGE SCALE GENOMIC DNA]</scope>
    <source>
        <strain evidence="2">cv. O-4</strain>
    </source>
</reference>
<gene>
    <name evidence="1" type="ORF">COLO4_04685</name>
</gene>
<protein>
    <submittedName>
        <fullName evidence="1">Uncharacterized protein</fullName>
    </submittedName>
</protein>
<evidence type="ECO:0000313" key="2">
    <source>
        <dbReference type="Proteomes" id="UP000187203"/>
    </source>
</evidence>
<keyword evidence="2" id="KW-1185">Reference proteome</keyword>
<dbReference type="EMBL" id="AWUE01011967">
    <property type="protein sequence ID" value="OMP10238.1"/>
    <property type="molecule type" value="Genomic_DNA"/>
</dbReference>
<sequence length="56" mass="6022">MIGESAVFWSVSGRKIEKFCGKLPFSFLSLPPLTDSVSSWPAILSNSFCLLAGAVE</sequence>
<organism evidence="1 2">
    <name type="scientific">Corchorus olitorius</name>
    <dbReference type="NCBI Taxonomy" id="93759"/>
    <lineage>
        <taxon>Eukaryota</taxon>
        <taxon>Viridiplantae</taxon>
        <taxon>Streptophyta</taxon>
        <taxon>Embryophyta</taxon>
        <taxon>Tracheophyta</taxon>
        <taxon>Spermatophyta</taxon>
        <taxon>Magnoliopsida</taxon>
        <taxon>eudicotyledons</taxon>
        <taxon>Gunneridae</taxon>
        <taxon>Pentapetalae</taxon>
        <taxon>rosids</taxon>
        <taxon>malvids</taxon>
        <taxon>Malvales</taxon>
        <taxon>Malvaceae</taxon>
        <taxon>Grewioideae</taxon>
        <taxon>Apeibeae</taxon>
        <taxon>Corchorus</taxon>
    </lineage>
</organism>
<evidence type="ECO:0000313" key="1">
    <source>
        <dbReference type="EMBL" id="OMP10238.1"/>
    </source>
</evidence>
<comment type="caution">
    <text evidence="1">The sequence shown here is derived from an EMBL/GenBank/DDBJ whole genome shotgun (WGS) entry which is preliminary data.</text>
</comment>
<accession>A0A1R3KT75</accession>
<proteinExistence type="predicted"/>
<dbReference type="AlphaFoldDB" id="A0A1R3KT75"/>